<protein>
    <recommendedName>
        <fullName evidence="3">Heterochromatin protein 1-binding protein 3</fullName>
    </recommendedName>
</protein>
<evidence type="ECO:0000256" key="1">
    <source>
        <dbReference type="ARBA" id="ARBA00004123"/>
    </source>
</evidence>
<keyword evidence="4" id="KW-0158">Chromosome</keyword>
<reference evidence="11" key="1">
    <citation type="submission" date="2017-11" db="EMBL/GenBank/DDBJ databases">
        <authorList>
            <person name="Lima N.C."/>
            <person name="Parody-Merino A.M."/>
            <person name="Battley P.F."/>
            <person name="Fidler A.E."/>
            <person name="Prosdocimi F."/>
        </authorList>
    </citation>
    <scope>NUCLEOTIDE SEQUENCE [LARGE SCALE GENOMIC DNA]</scope>
</reference>
<evidence type="ECO:0000256" key="5">
    <source>
        <dbReference type="ARBA" id="ARBA00022737"/>
    </source>
</evidence>
<evidence type="ECO:0000256" key="2">
    <source>
        <dbReference type="ARBA" id="ARBA00004286"/>
    </source>
</evidence>
<dbReference type="GO" id="GO:0003677">
    <property type="term" value="F:DNA binding"/>
    <property type="evidence" value="ECO:0007669"/>
    <property type="project" value="UniProtKB-KW"/>
</dbReference>
<dbReference type="GO" id="GO:0000786">
    <property type="term" value="C:nucleosome"/>
    <property type="evidence" value="ECO:0007669"/>
    <property type="project" value="InterPro"/>
</dbReference>
<dbReference type="GO" id="GO:0006334">
    <property type="term" value="P:nucleosome assembly"/>
    <property type="evidence" value="ECO:0007669"/>
    <property type="project" value="InterPro"/>
</dbReference>
<dbReference type="InterPro" id="IPR036390">
    <property type="entry name" value="WH_DNA-bd_sf"/>
</dbReference>
<evidence type="ECO:0000313" key="11">
    <source>
        <dbReference type="Proteomes" id="UP000233556"/>
    </source>
</evidence>
<evidence type="ECO:0000256" key="6">
    <source>
        <dbReference type="ARBA" id="ARBA00023125"/>
    </source>
</evidence>
<evidence type="ECO:0000259" key="9">
    <source>
        <dbReference type="PROSITE" id="PS51504"/>
    </source>
</evidence>
<dbReference type="InterPro" id="IPR036388">
    <property type="entry name" value="WH-like_DNA-bd_sf"/>
</dbReference>
<keyword evidence="6" id="KW-0238">DNA-binding</keyword>
<sequence length="114" mass="12282">MWEPVAATRTETTPDKTPLPEDSVAAADEEPTSPQLKKSGEKPLLGGTLMEDAILSAIAAMNEPKTCSTTALKKYILENHPGTNSNFQGKVPICVMLLFYMLKESPAAAVLQHL</sequence>
<dbReference type="GO" id="GO:0005634">
    <property type="term" value="C:nucleus"/>
    <property type="evidence" value="ECO:0007669"/>
    <property type="project" value="UniProtKB-SubCell"/>
</dbReference>
<dbReference type="PROSITE" id="PS51504">
    <property type="entry name" value="H15"/>
    <property type="match status" value="1"/>
</dbReference>
<keyword evidence="11" id="KW-1185">Reference proteome</keyword>
<keyword evidence="5" id="KW-0677">Repeat</keyword>
<dbReference type="PANTHER" id="PTHR15832">
    <property type="entry name" value="SHC (SRC HOMOLOGY DOMAIN C-TERMINAL) ADAPTOR HOMOLOG"/>
    <property type="match status" value="1"/>
</dbReference>
<feature type="region of interest" description="Disordered" evidence="8">
    <location>
        <begin position="1"/>
        <end position="43"/>
    </location>
</feature>
<dbReference type="InterPro" id="IPR005818">
    <property type="entry name" value="Histone_H1/H5_H15"/>
</dbReference>
<evidence type="ECO:0000256" key="8">
    <source>
        <dbReference type="SAM" id="MobiDB-lite"/>
    </source>
</evidence>
<keyword evidence="7" id="KW-0539">Nucleus</keyword>
<reference evidence="11" key="2">
    <citation type="submission" date="2017-12" db="EMBL/GenBank/DDBJ databases">
        <title>Genome sequence of the Bar-tailed Godwit (Limosa lapponica baueri).</title>
        <authorList>
            <person name="Lima N.C.B."/>
            <person name="Parody-Merino A.M."/>
            <person name="Battley P.F."/>
            <person name="Fidler A.E."/>
            <person name="Prosdocimi F."/>
        </authorList>
    </citation>
    <scope>NUCLEOTIDE SEQUENCE [LARGE SCALE GENOMIC DNA]</scope>
</reference>
<comment type="subcellular location">
    <subcellularLocation>
        <location evidence="2">Chromosome</location>
    </subcellularLocation>
    <subcellularLocation>
        <location evidence="1">Nucleus</location>
    </subcellularLocation>
</comment>
<dbReference type="AlphaFoldDB" id="A0A2I0TGI2"/>
<organism evidence="10 11">
    <name type="scientific">Limosa lapponica baueri</name>
    <dbReference type="NCBI Taxonomy" id="1758121"/>
    <lineage>
        <taxon>Eukaryota</taxon>
        <taxon>Metazoa</taxon>
        <taxon>Chordata</taxon>
        <taxon>Craniata</taxon>
        <taxon>Vertebrata</taxon>
        <taxon>Euteleostomi</taxon>
        <taxon>Archelosauria</taxon>
        <taxon>Archosauria</taxon>
        <taxon>Dinosauria</taxon>
        <taxon>Saurischia</taxon>
        <taxon>Theropoda</taxon>
        <taxon>Coelurosauria</taxon>
        <taxon>Aves</taxon>
        <taxon>Neognathae</taxon>
        <taxon>Neoaves</taxon>
        <taxon>Charadriiformes</taxon>
        <taxon>Scolopacidae</taxon>
        <taxon>Limosa</taxon>
    </lineage>
</organism>
<gene>
    <name evidence="10" type="ORF">llap_16782</name>
</gene>
<name>A0A2I0TGI2_LIMLA</name>
<dbReference type="GO" id="GO:0070828">
    <property type="term" value="P:heterochromatin organization"/>
    <property type="evidence" value="ECO:0007669"/>
    <property type="project" value="TreeGrafter"/>
</dbReference>
<dbReference type="PANTHER" id="PTHR15832:SF1">
    <property type="entry name" value="HETEROCHROMATIN PROTEIN 1-BINDING PROTEIN 3"/>
    <property type="match status" value="1"/>
</dbReference>
<dbReference type="Proteomes" id="UP000233556">
    <property type="component" value="Unassembled WGS sequence"/>
</dbReference>
<dbReference type="EMBL" id="KZ510701">
    <property type="protein sequence ID" value="PKU32913.1"/>
    <property type="molecule type" value="Genomic_DNA"/>
</dbReference>
<dbReference type="GO" id="GO:0031491">
    <property type="term" value="F:nucleosome binding"/>
    <property type="evidence" value="ECO:0007669"/>
    <property type="project" value="TreeGrafter"/>
</dbReference>
<dbReference type="Gene3D" id="1.10.10.10">
    <property type="entry name" value="Winged helix-like DNA-binding domain superfamily/Winged helix DNA-binding domain"/>
    <property type="match status" value="1"/>
</dbReference>
<dbReference type="SUPFAM" id="SSF46785">
    <property type="entry name" value="Winged helix' DNA-binding domain"/>
    <property type="match status" value="1"/>
</dbReference>
<evidence type="ECO:0000256" key="7">
    <source>
        <dbReference type="ARBA" id="ARBA00023242"/>
    </source>
</evidence>
<accession>A0A2I0TGI2</accession>
<evidence type="ECO:0000256" key="3">
    <source>
        <dbReference type="ARBA" id="ARBA00019297"/>
    </source>
</evidence>
<dbReference type="Pfam" id="PF00538">
    <property type="entry name" value="Linker_histone"/>
    <property type="match status" value="1"/>
</dbReference>
<dbReference type="OrthoDB" id="7684689at2759"/>
<feature type="domain" description="H15" evidence="9">
    <location>
        <begin position="46"/>
        <end position="114"/>
    </location>
</feature>
<evidence type="ECO:0000256" key="4">
    <source>
        <dbReference type="ARBA" id="ARBA00022454"/>
    </source>
</evidence>
<evidence type="ECO:0000313" key="10">
    <source>
        <dbReference type="EMBL" id="PKU32913.1"/>
    </source>
</evidence>
<proteinExistence type="predicted"/>